<dbReference type="Pfam" id="PF04172">
    <property type="entry name" value="LrgB"/>
    <property type="match status" value="1"/>
</dbReference>
<feature type="transmembrane region" description="Helical" evidence="5">
    <location>
        <begin position="95"/>
        <end position="121"/>
    </location>
</feature>
<evidence type="ECO:0000256" key="5">
    <source>
        <dbReference type="SAM" id="Phobius"/>
    </source>
</evidence>
<dbReference type="InterPro" id="IPR007300">
    <property type="entry name" value="CidB/LrgB"/>
</dbReference>
<keyword evidence="4 5" id="KW-0472">Membrane</keyword>
<gene>
    <name evidence="6" type="ORF">CJ205_01605</name>
</gene>
<dbReference type="PANTHER" id="PTHR30249:SF0">
    <property type="entry name" value="PLASTIDAL GLYCOLATE_GLYCERATE TRANSLOCATOR 1, CHLOROPLASTIC"/>
    <property type="match status" value="1"/>
</dbReference>
<dbReference type="PANTHER" id="PTHR30249">
    <property type="entry name" value="PUTATIVE SEROTONIN TRANSPORTER"/>
    <property type="match status" value="1"/>
</dbReference>
<keyword evidence="3 5" id="KW-1133">Transmembrane helix</keyword>
<dbReference type="STRING" id="84521.SAMN04487994_100740"/>
<evidence type="ECO:0000256" key="4">
    <source>
        <dbReference type="ARBA" id="ARBA00023136"/>
    </source>
</evidence>
<dbReference type="AlphaFoldDB" id="A0A2N6SPN3"/>
<evidence type="ECO:0000256" key="1">
    <source>
        <dbReference type="ARBA" id="ARBA00004141"/>
    </source>
</evidence>
<dbReference type="Proteomes" id="UP000235682">
    <property type="component" value="Unassembled WGS sequence"/>
</dbReference>
<comment type="caution">
    <text evidence="6">The sequence shown here is derived from an EMBL/GenBank/DDBJ whole genome shotgun (WGS) entry which is preliminary data.</text>
</comment>
<proteinExistence type="predicted"/>
<evidence type="ECO:0000313" key="6">
    <source>
        <dbReference type="EMBL" id="PMC59027.1"/>
    </source>
</evidence>
<keyword evidence="7" id="KW-1185">Reference proteome</keyword>
<feature type="transmembrane region" description="Helical" evidence="5">
    <location>
        <begin position="66"/>
        <end position="83"/>
    </location>
</feature>
<comment type="subcellular location">
    <subcellularLocation>
        <location evidence="1">Membrane</location>
        <topology evidence="1">Multi-pass membrane protein</topology>
    </subcellularLocation>
</comment>
<evidence type="ECO:0000256" key="2">
    <source>
        <dbReference type="ARBA" id="ARBA00022692"/>
    </source>
</evidence>
<accession>A0A2N6SPN3</accession>
<dbReference type="RefSeq" id="WP_102227335.1">
    <property type="nucleotide sequence ID" value="NZ_PNFY01000002.1"/>
</dbReference>
<reference evidence="6 7" key="1">
    <citation type="submission" date="2017-09" db="EMBL/GenBank/DDBJ databases">
        <title>Bacterial strain isolated from the female urinary microbiota.</title>
        <authorList>
            <person name="Thomas-White K."/>
            <person name="Kumar N."/>
            <person name="Forster S."/>
            <person name="Putonti C."/>
            <person name="Lawley T."/>
            <person name="Wolfe A.J."/>
        </authorList>
    </citation>
    <scope>NUCLEOTIDE SEQUENCE [LARGE SCALE GENOMIC DNA]</scope>
    <source>
        <strain evidence="6 7">UMB0852</strain>
    </source>
</reference>
<feature type="transmembrane region" description="Helical" evidence="5">
    <location>
        <begin position="151"/>
        <end position="169"/>
    </location>
</feature>
<evidence type="ECO:0000313" key="7">
    <source>
        <dbReference type="Proteomes" id="UP000235682"/>
    </source>
</evidence>
<protein>
    <submittedName>
        <fullName evidence="6">LrgB family protein</fullName>
    </submittedName>
</protein>
<dbReference type="OrthoDB" id="9811701at2"/>
<evidence type="ECO:0000256" key="3">
    <source>
        <dbReference type="ARBA" id="ARBA00022989"/>
    </source>
</evidence>
<feature type="transmembrane region" description="Helical" evidence="5">
    <location>
        <begin position="6"/>
        <end position="26"/>
    </location>
</feature>
<organism evidence="6 7">
    <name type="scientific">Dolosicoccus paucivorans</name>
    <dbReference type="NCBI Taxonomy" id="84521"/>
    <lineage>
        <taxon>Bacteria</taxon>
        <taxon>Bacillati</taxon>
        <taxon>Bacillota</taxon>
        <taxon>Bacilli</taxon>
        <taxon>Lactobacillales</taxon>
        <taxon>Aerococcaceae</taxon>
        <taxon>Dolosicoccus</taxon>
    </lineage>
</organism>
<sequence length="238" mass="25431">MINALLLSPFFWIVLTLATFLLVVQLQSRIPIEIVRSFFNPLLISAILIIILLLVLDVPYEQYQSGGQYIGLFVTPATVALGIKLEKNFVYLKSYYPAILTGIIVGVLFHTLMVFGFALLFNWTPEMFATLYPKSITTAIAIGVAESTGGIVPLTVAIVVFTGVIGATIGDTILKVFKITDPVAQGIALGTSAHAVGTSKAIQMGEIQGSMAGLSIIVTGLAVVLLAPAVPFLVQFLM</sequence>
<feature type="transmembrane region" description="Helical" evidence="5">
    <location>
        <begin position="38"/>
        <end position="60"/>
    </location>
</feature>
<name>A0A2N6SPN3_9LACT</name>
<feature type="transmembrane region" description="Helical" evidence="5">
    <location>
        <begin position="212"/>
        <end position="234"/>
    </location>
</feature>
<keyword evidence="2 5" id="KW-0812">Transmembrane</keyword>
<dbReference type="GO" id="GO:0016020">
    <property type="term" value="C:membrane"/>
    <property type="evidence" value="ECO:0007669"/>
    <property type="project" value="UniProtKB-SubCell"/>
</dbReference>
<dbReference type="EMBL" id="PNHE01000003">
    <property type="protein sequence ID" value="PMC59027.1"/>
    <property type="molecule type" value="Genomic_DNA"/>
</dbReference>